<reference evidence="1 2" key="1">
    <citation type="journal article" date="2015" name="Nature">
        <title>rRNA introns, odd ribosomes, and small enigmatic genomes across a large radiation of phyla.</title>
        <authorList>
            <person name="Brown C.T."/>
            <person name="Hug L.A."/>
            <person name="Thomas B.C."/>
            <person name="Sharon I."/>
            <person name="Castelle C.J."/>
            <person name="Singh A."/>
            <person name="Wilkins M.J."/>
            <person name="Williams K.H."/>
            <person name="Banfield J.F."/>
        </authorList>
    </citation>
    <scope>NUCLEOTIDE SEQUENCE [LARGE SCALE GENOMIC DNA]</scope>
</reference>
<dbReference type="AlphaFoldDB" id="A0A0G1W3N8"/>
<accession>A0A0G1W3N8</accession>
<dbReference type="Proteomes" id="UP000034588">
    <property type="component" value="Unassembled WGS sequence"/>
</dbReference>
<name>A0A0G1W3N8_9BACT</name>
<proteinExistence type="predicted"/>
<gene>
    <name evidence="1" type="ORF">UY48_C0002G0009</name>
</gene>
<dbReference type="EMBL" id="LCQD01000002">
    <property type="protein sequence ID" value="KKW13318.1"/>
    <property type="molecule type" value="Genomic_DNA"/>
</dbReference>
<sequence>MDGKEEREKNFEGAIGDVLPWLREQGRGVPLEEIRELAEATRQRLEQELERVCREGGVFVGVQTNPRYDRLMDKARQVNRQRDVDERVPGVLPEREHPLPVRLRTAISAVSSGIARGDWGSVAEGLDLLQAAEWDLRERLLELQREDEADSVGFQAEGEGGKGE</sequence>
<protein>
    <submittedName>
        <fullName evidence="1">Uncharacterized protein</fullName>
    </submittedName>
</protein>
<evidence type="ECO:0000313" key="2">
    <source>
        <dbReference type="Proteomes" id="UP000034588"/>
    </source>
</evidence>
<organism evidence="1 2">
    <name type="scientific">Candidatus Gottesmanbacteria bacterium GW2011_GWB1_49_7</name>
    <dbReference type="NCBI Taxonomy" id="1618448"/>
    <lineage>
        <taxon>Bacteria</taxon>
        <taxon>Candidatus Gottesmaniibacteriota</taxon>
    </lineage>
</organism>
<evidence type="ECO:0000313" key="1">
    <source>
        <dbReference type="EMBL" id="KKW13318.1"/>
    </source>
</evidence>
<comment type="caution">
    <text evidence="1">The sequence shown here is derived from an EMBL/GenBank/DDBJ whole genome shotgun (WGS) entry which is preliminary data.</text>
</comment>